<dbReference type="Proteomes" id="UP000011866">
    <property type="component" value="Chromosome"/>
</dbReference>
<dbReference type="AlphaFoldDB" id="M5DM21"/>
<protein>
    <recommendedName>
        <fullName evidence="3">Orphan protein</fullName>
    </recommendedName>
</protein>
<evidence type="ECO:0008006" key="3">
    <source>
        <dbReference type="Google" id="ProtNLM"/>
    </source>
</evidence>
<keyword evidence="2" id="KW-1185">Reference proteome</keyword>
<dbReference type="KEGG" id="tol:TOL_0466"/>
<dbReference type="HOGENOM" id="CLU_132629_1_0_6"/>
<reference evidence="1 2" key="1">
    <citation type="journal article" date="2013" name="Genome Announc.">
        <title>Genome Sequence of Thalassolituus oleivorans MIL-1 (DSM 14913T).</title>
        <authorList>
            <person name="Golyshin P.N."/>
            <person name="Werner J."/>
            <person name="Chernikova T.N."/>
            <person name="Tran H."/>
            <person name="Ferrer M."/>
            <person name="Yakimov M.M."/>
            <person name="Teeling H."/>
            <person name="Golyshina O.V."/>
        </authorList>
    </citation>
    <scope>NUCLEOTIDE SEQUENCE [LARGE SCALE GENOMIC DNA]</scope>
    <source>
        <strain evidence="1 2">MIL-1</strain>
    </source>
</reference>
<proteinExistence type="predicted"/>
<sequence length="150" mass="17248">MAITKDQWAKIQERLKSSFATMQFIVGEHTISVERRSISESKTALAVFVDGQIEWKNAFDSDGDRPDIITKVWRRRSKAIFPPAKKAKLIKNFGKRKAKEYFPKMDEVMESYDPFFNTAASLVRQFKKIEGIELSEKMQAKLAALEEVAL</sequence>
<gene>
    <name evidence="1" type="ORF">TOL_0466</name>
</gene>
<dbReference type="EMBL" id="HF680312">
    <property type="protein sequence ID" value="CCU70905.1"/>
    <property type="molecule type" value="Genomic_DNA"/>
</dbReference>
<dbReference type="GeneID" id="79175456"/>
<organism evidence="1 2">
    <name type="scientific">Thalassolituus oleivorans MIL-1</name>
    <dbReference type="NCBI Taxonomy" id="1298593"/>
    <lineage>
        <taxon>Bacteria</taxon>
        <taxon>Pseudomonadati</taxon>
        <taxon>Pseudomonadota</taxon>
        <taxon>Gammaproteobacteria</taxon>
        <taxon>Oceanospirillales</taxon>
        <taxon>Oceanospirillaceae</taxon>
        <taxon>Thalassolituus</taxon>
    </lineage>
</organism>
<dbReference type="PATRIC" id="fig|1298593.3.peg.445"/>
<name>M5DM21_9GAMM</name>
<evidence type="ECO:0000313" key="1">
    <source>
        <dbReference type="EMBL" id="CCU70905.1"/>
    </source>
</evidence>
<dbReference type="RefSeq" id="WP_015485645.1">
    <property type="nucleotide sequence ID" value="NC_020888.1"/>
</dbReference>
<accession>M5DM21</accession>
<evidence type="ECO:0000313" key="2">
    <source>
        <dbReference type="Proteomes" id="UP000011866"/>
    </source>
</evidence>
<dbReference type="eggNOG" id="ENOG5032YDD">
    <property type="taxonomic scope" value="Bacteria"/>
</dbReference>